<sequence length="96" mass="10668">MAKFLASLFYVVLIVAIASDERFVPVVYGEQCTVDVGFNICSSLNDRCRKICIQAIFYPVDQATCQIRSDGSTFCECIFACHKKTNLKIATSPAPY</sequence>
<dbReference type="EMBL" id="MJEQ01000343">
    <property type="protein sequence ID" value="OIT37155.1"/>
    <property type="molecule type" value="Genomic_DNA"/>
</dbReference>
<feature type="chain" id="PRO_5016418938" evidence="1">
    <location>
        <begin position="30"/>
        <end position="96"/>
    </location>
</feature>
<evidence type="ECO:0000313" key="2">
    <source>
        <dbReference type="EMBL" id="OIT37155.1"/>
    </source>
</evidence>
<gene>
    <name evidence="2" type="ORF">A4A49_59026</name>
</gene>
<proteinExistence type="predicted"/>
<feature type="signal peptide" evidence="1">
    <location>
        <begin position="1"/>
        <end position="29"/>
    </location>
</feature>
<evidence type="ECO:0000313" key="3">
    <source>
        <dbReference type="Proteomes" id="UP000187609"/>
    </source>
</evidence>
<name>A0A314L6H3_NICAT</name>
<organism evidence="2 3">
    <name type="scientific">Nicotiana attenuata</name>
    <name type="common">Coyote tobacco</name>
    <dbReference type="NCBI Taxonomy" id="49451"/>
    <lineage>
        <taxon>Eukaryota</taxon>
        <taxon>Viridiplantae</taxon>
        <taxon>Streptophyta</taxon>
        <taxon>Embryophyta</taxon>
        <taxon>Tracheophyta</taxon>
        <taxon>Spermatophyta</taxon>
        <taxon>Magnoliopsida</taxon>
        <taxon>eudicotyledons</taxon>
        <taxon>Gunneridae</taxon>
        <taxon>Pentapetalae</taxon>
        <taxon>asterids</taxon>
        <taxon>lamiids</taxon>
        <taxon>Solanales</taxon>
        <taxon>Solanaceae</taxon>
        <taxon>Nicotianoideae</taxon>
        <taxon>Nicotianeae</taxon>
        <taxon>Nicotiana</taxon>
    </lineage>
</organism>
<dbReference type="Gramene" id="OIT37155">
    <property type="protein sequence ID" value="OIT37155"/>
    <property type="gene ID" value="A4A49_59026"/>
</dbReference>
<dbReference type="Proteomes" id="UP000187609">
    <property type="component" value="Unassembled WGS sequence"/>
</dbReference>
<accession>A0A314L6H3</accession>
<protein>
    <submittedName>
        <fullName evidence="2">Uncharacterized protein</fullName>
    </submittedName>
</protein>
<comment type="caution">
    <text evidence="2">The sequence shown here is derived from an EMBL/GenBank/DDBJ whole genome shotgun (WGS) entry which is preliminary data.</text>
</comment>
<reference evidence="2" key="1">
    <citation type="submission" date="2016-11" db="EMBL/GenBank/DDBJ databases">
        <title>The genome of Nicotiana attenuata.</title>
        <authorList>
            <person name="Xu S."/>
            <person name="Brockmoeller T."/>
            <person name="Gaquerel E."/>
            <person name="Navarro A."/>
            <person name="Kuhl H."/>
            <person name="Gase K."/>
            <person name="Ling Z."/>
            <person name="Zhou W."/>
            <person name="Kreitzer C."/>
            <person name="Stanke M."/>
            <person name="Tang H."/>
            <person name="Lyons E."/>
            <person name="Pandey P."/>
            <person name="Pandey S.P."/>
            <person name="Timmermann B."/>
            <person name="Baldwin I.T."/>
        </authorList>
    </citation>
    <scope>NUCLEOTIDE SEQUENCE [LARGE SCALE GENOMIC DNA]</scope>
    <source>
        <strain evidence="2">UT</strain>
    </source>
</reference>
<keyword evidence="1" id="KW-0732">Signal</keyword>
<evidence type="ECO:0000256" key="1">
    <source>
        <dbReference type="SAM" id="SignalP"/>
    </source>
</evidence>
<dbReference type="AlphaFoldDB" id="A0A314L6H3"/>
<keyword evidence="3" id="KW-1185">Reference proteome</keyword>